<dbReference type="Gene3D" id="1.20.5.4130">
    <property type="match status" value="1"/>
</dbReference>
<sequence length="1180" mass="133915">MADLVVGLAKTVVEGALTKAQSAIEEEAKLQQSVQHNLVFIAGEFEMMHSFLNVANEERVKNNVVRTWVRQVPDLAYDVEDCIEFVIHLDNKPRWWRRMLPLCLAASALPLDEAVTEIERLKVRVEDVSRRNSRYNLISDSGSKPIMQQQMAPNTAFGPMALDMLVEARDTAKKQQGLGDLAQLLTKEQADLGVISVWGTGSELGTTSIIRKAYQDPELCRKFECRGWVKLTHPFNPHEFLRSMVTQFYTNSCLQKGIVINVNELKRIEVMATMEGGLIEPFMDKVNENRYLVVLENVSTIGDWDTIRTYLPDRMNGSWVIVSTQQCEIASLCIGRSYQVSELKQYSAQHSICVFLKESLQGDGDKSMESDRVVDNSNEISMEDEATHGTGFLPYYRIPTSKWKAACDWVENFHLVERKSEMNQLGNYIAKARLNGLQVLSVWGISGVGKSALVRNMYYDRIHRNDSLFDRYGWVDVTHPFNLRDFSRSLLLDFHSQPVEAMGIKDPTQECHKILKDNRCLVVIDDLESMEEWDLIQAALVSRPSSSIIIVITTEASIAAHCADNEGVIFNVKGLEDKAALELFKKQVHKQKPSSPIKDSKDEELQELILKCGGLPKVIVAVAIFLAPKTVTWMNSASSMNLKFMQELESSPEFACLRPLFGWLHSYFRTCPDFLKPCIFYLSIFPRDHSIRRRRLVRRWIAEGYARDTDKMFAEERGEQFFCGLLDLSIIMQKPHSVTTAFSDRRMTCAKSTVLSESISYHGVTSSYWKAGTDIIVFESIDFSRLRSLTVFGEWRSFFISDRMRLLRVLDLEDASGLKDEDLKQMMKLLCRLKYLSLRRCTEICRLPNSLGCLRQLETLDVRHTSIATMPTTITKLKKLQYLRASTTKPTEEQPIPDAAGTTKPTKKQPTPHTSVSWTSSLFSRRRQLEGVEVPTGIERMTALLTIGVVNVDSAWGRARKLTQLRKLGVSGISKNNSKDFCVAISSHAHLESLSVRLKKDNQDCLYVTPDGYLPPQNLQSFKLYGLADKFPEWINELDNLRKLVLEMTILTEDTISGLRDLKVSILCLIAKQLPDGKLNFCVMLHGQQLRCYETVKVLEISCSSSLDVTFGSQALHNLELLKVSCCSGSGSVMKFSGLEKLSKYELKEVQIKGSHDDKLKKDVEEQLARHQKKPVLKME</sequence>
<dbReference type="OrthoDB" id="693153at2759"/>
<evidence type="ECO:0008006" key="14">
    <source>
        <dbReference type="Google" id="ProtNLM"/>
    </source>
</evidence>
<dbReference type="Pfam" id="PF18052">
    <property type="entry name" value="Rx_N"/>
    <property type="match status" value="1"/>
</dbReference>
<keyword evidence="13" id="KW-1185">Reference proteome</keyword>
<dbReference type="Pfam" id="PF23559">
    <property type="entry name" value="WHD_DRP"/>
    <property type="match status" value="1"/>
</dbReference>
<evidence type="ECO:0000256" key="4">
    <source>
        <dbReference type="ARBA" id="ARBA00022741"/>
    </source>
</evidence>
<dbReference type="Gene3D" id="3.40.50.300">
    <property type="entry name" value="P-loop containing nucleotide triphosphate hydrolases"/>
    <property type="match status" value="2"/>
</dbReference>
<reference evidence="12" key="1">
    <citation type="submission" date="2020-10" db="EMBL/GenBank/DDBJ databases">
        <authorList>
            <person name="Han B."/>
            <person name="Lu T."/>
            <person name="Zhao Q."/>
            <person name="Huang X."/>
            <person name="Zhao Y."/>
        </authorList>
    </citation>
    <scope>NUCLEOTIDE SEQUENCE</scope>
</reference>
<feature type="domain" description="Disease resistance N-terminal" evidence="9">
    <location>
        <begin position="12"/>
        <end position="91"/>
    </location>
</feature>
<dbReference type="InterPro" id="IPR032675">
    <property type="entry name" value="LRR_dom_sf"/>
</dbReference>
<evidence type="ECO:0000259" key="9">
    <source>
        <dbReference type="Pfam" id="PF18052"/>
    </source>
</evidence>
<dbReference type="InterPro" id="IPR038005">
    <property type="entry name" value="RX-like_CC"/>
</dbReference>
<dbReference type="InterPro" id="IPR058922">
    <property type="entry name" value="WHD_DRP"/>
</dbReference>
<keyword evidence="6" id="KW-0175">Coiled coil</keyword>
<feature type="compositionally biased region" description="Low complexity" evidence="7">
    <location>
        <begin position="902"/>
        <end position="914"/>
    </location>
</feature>
<evidence type="ECO:0000256" key="6">
    <source>
        <dbReference type="ARBA" id="ARBA00023054"/>
    </source>
</evidence>
<dbReference type="InterPro" id="IPR044974">
    <property type="entry name" value="Disease_R_plants"/>
</dbReference>
<dbReference type="GO" id="GO:0098542">
    <property type="term" value="P:defense response to other organism"/>
    <property type="evidence" value="ECO:0007669"/>
    <property type="project" value="TreeGrafter"/>
</dbReference>
<dbReference type="Pfam" id="PF00931">
    <property type="entry name" value="NB-ARC"/>
    <property type="match status" value="2"/>
</dbReference>
<dbReference type="Proteomes" id="UP000604825">
    <property type="component" value="Unassembled WGS sequence"/>
</dbReference>
<feature type="compositionally biased region" description="Basic and acidic residues" evidence="7">
    <location>
        <begin position="1155"/>
        <end position="1169"/>
    </location>
</feature>
<evidence type="ECO:0000259" key="10">
    <source>
        <dbReference type="Pfam" id="PF23559"/>
    </source>
</evidence>
<evidence type="ECO:0000256" key="3">
    <source>
        <dbReference type="ARBA" id="ARBA00022737"/>
    </source>
</evidence>
<evidence type="ECO:0000259" key="8">
    <source>
        <dbReference type="Pfam" id="PF00931"/>
    </source>
</evidence>
<dbReference type="Pfam" id="PF23598">
    <property type="entry name" value="LRR_14"/>
    <property type="match status" value="2"/>
</dbReference>
<dbReference type="InterPro" id="IPR027417">
    <property type="entry name" value="P-loop_NTPase"/>
</dbReference>
<feature type="compositionally biased region" description="Basic residues" evidence="7">
    <location>
        <begin position="1170"/>
        <end position="1180"/>
    </location>
</feature>
<evidence type="ECO:0000256" key="7">
    <source>
        <dbReference type="SAM" id="MobiDB-lite"/>
    </source>
</evidence>
<evidence type="ECO:0000256" key="2">
    <source>
        <dbReference type="ARBA" id="ARBA00022614"/>
    </source>
</evidence>
<dbReference type="PANTHER" id="PTHR23155:SF1135">
    <property type="entry name" value="OS08G0246300 PROTEIN"/>
    <property type="match status" value="1"/>
</dbReference>
<evidence type="ECO:0000313" key="12">
    <source>
        <dbReference type="EMBL" id="CAD6257413.1"/>
    </source>
</evidence>
<feature type="domain" description="Disease resistance R13L4/SHOC-2-like LRR" evidence="11">
    <location>
        <begin position="786"/>
        <end position="888"/>
    </location>
</feature>
<gene>
    <name evidence="12" type="ORF">NCGR_LOCUS40898</name>
</gene>
<proteinExistence type="inferred from homology"/>
<comment type="similarity">
    <text evidence="1">Belongs to the disease resistance NB-LRR family.</text>
</comment>
<accession>A0A811QIQ6</accession>
<dbReference type="AlphaFoldDB" id="A0A811QIQ6"/>
<feature type="region of interest" description="Disordered" evidence="7">
    <location>
        <begin position="1155"/>
        <end position="1180"/>
    </location>
</feature>
<feature type="domain" description="NB-ARC" evidence="8">
    <location>
        <begin position="178"/>
        <end position="354"/>
    </location>
</feature>
<evidence type="ECO:0000259" key="11">
    <source>
        <dbReference type="Pfam" id="PF23598"/>
    </source>
</evidence>
<organism evidence="12 13">
    <name type="scientific">Miscanthus lutarioriparius</name>
    <dbReference type="NCBI Taxonomy" id="422564"/>
    <lineage>
        <taxon>Eukaryota</taxon>
        <taxon>Viridiplantae</taxon>
        <taxon>Streptophyta</taxon>
        <taxon>Embryophyta</taxon>
        <taxon>Tracheophyta</taxon>
        <taxon>Spermatophyta</taxon>
        <taxon>Magnoliopsida</taxon>
        <taxon>Liliopsida</taxon>
        <taxon>Poales</taxon>
        <taxon>Poaceae</taxon>
        <taxon>PACMAD clade</taxon>
        <taxon>Panicoideae</taxon>
        <taxon>Andropogonodae</taxon>
        <taxon>Andropogoneae</taxon>
        <taxon>Saccharinae</taxon>
        <taxon>Miscanthus</taxon>
    </lineage>
</organism>
<evidence type="ECO:0000313" key="13">
    <source>
        <dbReference type="Proteomes" id="UP000604825"/>
    </source>
</evidence>
<dbReference type="CDD" id="cd14798">
    <property type="entry name" value="RX-CC_like"/>
    <property type="match status" value="1"/>
</dbReference>
<dbReference type="InterPro" id="IPR041118">
    <property type="entry name" value="Rx_N"/>
</dbReference>
<dbReference type="PRINTS" id="PR00364">
    <property type="entry name" value="DISEASERSIST"/>
</dbReference>
<name>A0A811QIQ6_9POAL</name>
<protein>
    <recommendedName>
        <fullName evidence="14">Disease resistance protein RPM1</fullName>
    </recommendedName>
</protein>
<feature type="domain" description="NB-ARC" evidence="8">
    <location>
        <begin position="434"/>
        <end position="592"/>
    </location>
</feature>
<feature type="domain" description="Disease resistance R13L4/SHOC-2-like LRR" evidence="11">
    <location>
        <begin position="931"/>
        <end position="1167"/>
    </location>
</feature>
<keyword evidence="4" id="KW-0547">Nucleotide-binding</keyword>
<keyword evidence="5" id="KW-0611">Plant defense</keyword>
<dbReference type="SUPFAM" id="SSF52540">
    <property type="entry name" value="P-loop containing nucleoside triphosphate hydrolases"/>
    <property type="match status" value="2"/>
</dbReference>
<comment type="caution">
    <text evidence="12">The sequence shown here is derived from an EMBL/GenBank/DDBJ whole genome shotgun (WGS) entry which is preliminary data.</text>
</comment>
<dbReference type="PANTHER" id="PTHR23155">
    <property type="entry name" value="DISEASE RESISTANCE PROTEIN RP"/>
    <property type="match status" value="1"/>
</dbReference>
<feature type="domain" description="Disease resistance protein winged helix" evidence="10">
    <location>
        <begin position="684"/>
        <end position="734"/>
    </location>
</feature>
<evidence type="ECO:0000256" key="1">
    <source>
        <dbReference type="ARBA" id="ARBA00008894"/>
    </source>
</evidence>
<evidence type="ECO:0000256" key="5">
    <source>
        <dbReference type="ARBA" id="ARBA00022821"/>
    </source>
</evidence>
<keyword evidence="2" id="KW-0433">Leucine-rich repeat</keyword>
<dbReference type="EMBL" id="CAJGYO010000010">
    <property type="protein sequence ID" value="CAD6257413.1"/>
    <property type="molecule type" value="Genomic_DNA"/>
</dbReference>
<dbReference type="InterPro" id="IPR055414">
    <property type="entry name" value="LRR_R13L4/SHOC2-like"/>
</dbReference>
<dbReference type="SUPFAM" id="SSF52047">
    <property type="entry name" value="RNI-like"/>
    <property type="match status" value="1"/>
</dbReference>
<dbReference type="InterPro" id="IPR002182">
    <property type="entry name" value="NB-ARC"/>
</dbReference>
<dbReference type="Gene3D" id="3.80.10.10">
    <property type="entry name" value="Ribonuclease Inhibitor"/>
    <property type="match status" value="1"/>
</dbReference>
<dbReference type="GO" id="GO:0043531">
    <property type="term" value="F:ADP binding"/>
    <property type="evidence" value="ECO:0007669"/>
    <property type="project" value="InterPro"/>
</dbReference>
<feature type="region of interest" description="Disordered" evidence="7">
    <location>
        <begin position="886"/>
        <end position="918"/>
    </location>
</feature>
<keyword evidence="3" id="KW-0677">Repeat</keyword>